<sequence>MADFDNGLPSQGTDVTDKSINGIFVSKTNVPKSEISKISAVMVGRSEIEPSDINKIRAILISTEPAGKNTAMFL</sequence>
<dbReference type="EMBL" id="FLUM01000003">
    <property type="protein sequence ID" value="SBW07237.1"/>
    <property type="molecule type" value="Genomic_DNA"/>
</dbReference>
<dbReference type="RefSeq" id="WP_296944608.1">
    <property type="nucleotide sequence ID" value="NZ_LT599032.1"/>
</dbReference>
<proteinExistence type="predicted"/>
<name>A0A212K6J2_9BACT</name>
<protein>
    <submittedName>
        <fullName evidence="1">Uncharacterized protein</fullName>
    </submittedName>
</protein>
<dbReference type="AlphaFoldDB" id="A0A212K6J2"/>
<reference evidence="1" key="1">
    <citation type="submission" date="2016-04" db="EMBL/GenBank/DDBJ databases">
        <authorList>
            <person name="Evans L.H."/>
            <person name="Alamgir A."/>
            <person name="Owens N."/>
            <person name="Weber N.D."/>
            <person name="Virtaneva K."/>
            <person name="Barbian K."/>
            <person name="Babar A."/>
            <person name="Rosenke K."/>
        </authorList>
    </citation>
    <scope>NUCLEOTIDE SEQUENCE</scope>
    <source>
        <strain evidence="1">86-1</strain>
    </source>
</reference>
<evidence type="ECO:0000313" key="1">
    <source>
        <dbReference type="EMBL" id="SBW07237.1"/>
    </source>
</evidence>
<gene>
    <name evidence="1" type="ORF">KL86DYS1_31613</name>
</gene>
<organism evidence="1">
    <name type="scientific">uncultured Dysgonomonas sp</name>
    <dbReference type="NCBI Taxonomy" id="206096"/>
    <lineage>
        <taxon>Bacteria</taxon>
        <taxon>Pseudomonadati</taxon>
        <taxon>Bacteroidota</taxon>
        <taxon>Bacteroidia</taxon>
        <taxon>Bacteroidales</taxon>
        <taxon>Dysgonomonadaceae</taxon>
        <taxon>Dysgonomonas</taxon>
        <taxon>environmental samples</taxon>
    </lineage>
</organism>
<accession>A0A212K6J2</accession>